<feature type="compositionally biased region" description="Polar residues" evidence="1">
    <location>
        <begin position="32"/>
        <end position="54"/>
    </location>
</feature>
<reference evidence="2 3" key="1">
    <citation type="submission" date="2017-11" db="EMBL/GenBank/DDBJ databases">
        <title>Comparative genomics of Botrytis spp.</title>
        <authorList>
            <person name="Valero-Jimenez C.A."/>
            <person name="Tapia P."/>
            <person name="Veloso J."/>
            <person name="Silva-Moreno E."/>
            <person name="Staats M."/>
            <person name="Valdes J.H."/>
            <person name="Van Kan J.A.L."/>
        </authorList>
    </citation>
    <scope>NUCLEOTIDE SEQUENCE [LARGE SCALE GENOMIC DNA]</scope>
    <source>
        <strain evidence="2 3">MUCL2830</strain>
    </source>
</reference>
<organism evidence="2 3">
    <name type="scientific">Botryotinia calthae</name>
    <dbReference type="NCBI Taxonomy" id="38488"/>
    <lineage>
        <taxon>Eukaryota</taxon>
        <taxon>Fungi</taxon>
        <taxon>Dikarya</taxon>
        <taxon>Ascomycota</taxon>
        <taxon>Pezizomycotina</taxon>
        <taxon>Leotiomycetes</taxon>
        <taxon>Helotiales</taxon>
        <taxon>Sclerotiniaceae</taxon>
        <taxon>Botryotinia</taxon>
    </lineage>
</organism>
<evidence type="ECO:0000313" key="3">
    <source>
        <dbReference type="Proteomes" id="UP000297299"/>
    </source>
</evidence>
<name>A0A4Y8CX17_9HELO</name>
<evidence type="ECO:0000313" key="2">
    <source>
        <dbReference type="EMBL" id="TEY54118.1"/>
    </source>
</evidence>
<comment type="caution">
    <text evidence="2">The sequence shown here is derived from an EMBL/GenBank/DDBJ whole genome shotgun (WGS) entry which is preliminary data.</text>
</comment>
<dbReference type="Proteomes" id="UP000297299">
    <property type="component" value="Unassembled WGS sequence"/>
</dbReference>
<sequence>MNPKKSIIGSNDSKDEGPKPKRKRLIKKRPSTHTPTSPNDLAANQTTSPSTGAPSNREDLDLKSKARAKNLQELGDHEARPSTTLDIVSTPSTPSQRHYPPPQGKRENDISHPPNHIADKTLAS</sequence>
<protein>
    <submittedName>
        <fullName evidence="2">Uncharacterized protein</fullName>
    </submittedName>
</protein>
<accession>A0A4Y8CX17</accession>
<keyword evidence="3" id="KW-1185">Reference proteome</keyword>
<feature type="compositionally biased region" description="Polar residues" evidence="1">
    <location>
        <begin position="81"/>
        <end position="96"/>
    </location>
</feature>
<gene>
    <name evidence="2" type="ORF">BOTCAL_0243g00110</name>
</gene>
<dbReference type="EMBL" id="PHWZ01000243">
    <property type="protein sequence ID" value="TEY54118.1"/>
    <property type="molecule type" value="Genomic_DNA"/>
</dbReference>
<feature type="region of interest" description="Disordered" evidence="1">
    <location>
        <begin position="1"/>
        <end position="124"/>
    </location>
</feature>
<proteinExistence type="predicted"/>
<dbReference type="AlphaFoldDB" id="A0A4Y8CX17"/>
<feature type="compositionally biased region" description="Basic residues" evidence="1">
    <location>
        <begin position="20"/>
        <end position="31"/>
    </location>
</feature>
<evidence type="ECO:0000256" key="1">
    <source>
        <dbReference type="SAM" id="MobiDB-lite"/>
    </source>
</evidence>